<dbReference type="Pfam" id="PF01145">
    <property type="entry name" value="Band_7"/>
    <property type="match status" value="1"/>
</dbReference>
<dbReference type="InterPro" id="IPR027705">
    <property type="entry name" value="Flotillin_fam"/>
</dbReference>
<dbReference type="Proteomes" id="UP000823749">
    <property type="component" value="Chromosome 8"/>
</dbReference>
<dbReference type="InterPro" id="IPR001107">
    <property type="entry name" value="Band_7"/>
</dbReference>
<organism evidence="6 7">
    <name type="scientific">Rhododendron griersonianum</name>
    <dbReference type="NCBI Taxonomy" id="479676"/>
    <lineage>
        <taxon>Eukaryota</taxon>
        <taxon>Viridiplantae</taxon>
        <taxon>Streptophyta</taxon>
        <taxon>Embryophyta</taxon>
        <taxon>Tracheophyta</taxon>
        <taxon>Spermatophyta</taxon>
        <taxon>Magnoliopsida</taxon>
        <taxon>eudicotyledons</taxon>
        <taxon>Gunneridae</taxon>
        <taxon>Pentapetalae</taxon>
        <taxon>asterids</taxon>
        <taxon>Ericales</taxon>
        <taxon>Ericaceae</taxon>
        <taxon>Ericoideae</taxon>
        <taxon>Rhodoreae</taxon>
        <taxon>Rhododendron</taxon>
    </lineage>
</organism>
<evidence type="ECO:0000259" key="5">
    <source>
        <dbReference type="Pfam" id="PF01145"/>
    </source>
</evidence>
<evidence type="ECO:0000256" key="1">
    <source>
        <dbReference type="ARBA" id="ARBA00007161"/>
    </source>
</evidence>
<keyword evidence="7" id="KW-1185">Reference proteome</keyword>
<dbReference type="InterPro" id="IPR036013">
    <property type="entry name" value="Band_7/SPFH_dom_sf"/>
</dbReference>
<dbReference type="GO" id="GO:0005901">
    <property type="term" value="C:caveola"/>
    <property type="evidence" value="ECO:0007669"/>
    <property type="project" value="UniProtKB-SubCell"/>
</dbReference>
<proteinExistence type="inferred from homology"/>
<protein>
    <recommendedName>
        <fullName evidence="4">Flotillin-like</fullName>
    </recommendedName>
</protein>
<dbReference type="Gene3D" id="3.30.479.30">
    <property type="entry name" value="Band 7 domain"/>
    <property type="match status" value="1"/>
</dbReference>
<comment type="similarity">
    <text evidence="1 4">Belongs to the band 7/mec-2 family. Flotillin subfamily.</text>
</comment>
<evidence type="ECO:0000313" key="6">
    <source>
        <dbReference type="EMBL" id="KAG5537467.1"/>
    </source>
</evidence>
<evidence type="ECO:0000313" key="7">
    <source>
        <dbReference type="Proteomes" id="UP000823749"/>
    </source>
</evidence>
<dbReference type="PANTHER" id="PTHR13806:SF31">
    <property type="entry name" value="FLOTILLIN-LIKE PROTEIN 1-RELATED"/>
    <property type="match status" value="1"/>
</dbReference>
<name>A0AAV6JC95_9ERIC</name>
<accession>A0AAV6JC95</accession>
<dbReference type="CDD" id="cd03399">
    <property type="entry name" value="SPFH_flotillin"/>
    <property type="match status" value="1"/>
</dbReference>
<evidence type="ECO:0000256" key="4">
    <source>
        <dbReference type="RuleBase" id="RU366054"/>
    </source>
</evidence>
<gene>
    <name evidence="6" type="ORF">RHGRI_024785</name>
</gene>
<reference evidence="6" key="1">
    <citation type="submission" date="2020-08" db="EMBL/GenBank/DDBJ databases">
        <title>Plant Genome Project.</title>
        <authorList>
            <person name="Zhang R.-G."/>
        </authorList>
    </citation>
    <scope>NUCLEOTIDE SEQUENCE</scope>
    <source>
        <strain evidence="6">WSP0</strain>
        <tissue evidence="6">Leaf</tissue>
    </source>
</reference>
<dbReference type="PANTHER" id="PTHR13806">
    <property type="entry name" value="FLOTILLIN-RELATED"/>
    <property type="match status" value="1"/>
</dbReference>
<keyword evidence="3 4" id="KW-0472">Membrane</keyword>
<comment type="subcellular location">
    <subcellularLocation>
        <location evidence="4">Cell membrane</location>
        <topology evidence="4">Lipid-anchor</topology>
    </subcellularLocation>
    <subcellularLocation>
        <location evidence="4">Membrane</location>
        <location evidence="4">Caveola</location>
    </subcellularLocation>
</comment>
<dbReference type="AlphaFoldDB" id="A0AAV6JC95"/>
<dbReference type="SUPFAM" id="SSF117892">
    <property type="entry name" value="Band 7/SPFH domain"/>
    <property type="match status" value="1"/>
</dbReference>
<evidence type="ECO:0000256" key="3">
    <source>
        <dbReference type="ARBA" id="ARBA00023136"/>
    </source>
</evidence>
<evidence type="ECO:0000256" key="2">
    <source>
        <dbReference type="ARBA" id="ARBA00022475"/>
    </source>
</evidence>
<sequence length="267" mass="29863">MSAEKLPFILPAVFTIGPRVDSDEALLKFAKLISPHDKQSKHVVELVQGVIEGETRVLAASMTMEEIFKGAKEFKQEVFDKVQLELDQFGLHIYNANVKQLVDVPGHEYFSYLGQKTQMEAANQARIDVSEAKMKGEIGSKQREGQTTQNAAKIDAETKIVATKRQGEGKKEEVRVKTEVQIFENQRAAEVAEANAELAKKKAGWAQLSQLAEVESAKAVALREAELQRVVEQKNALTRTEKLKAEHLSKASVDYEIKVYNNIQLRV</sequence>
<feature type="domain" description="Band 7" evidence="5">
    <location>
        <begin position="2"/>
        <end position="133"/>
    </location>
</feature>
<dbReference type="EMBL" id="JACTNZ010000008">
    <property type="protein sequence ID" value="KAG5537467.1"/>
    <property type="molecule type" value="Genomic_DNA"/>
</dbReference>
<comment type="caution">
    <text evidence="6">The sequence shown here is derived from an EMBL/GenBank/DDBJ whole genome shotgun (WGS) entry which is preliminary data.</text>
</comment>
<keyword evidence="2 4" id="KW-1003">Cell membrane</keyword>